<dbReference type="Proteomes" id="UP000199356">
    <property type="component" value="Unassembled WGS sequence"/>
</dbReference>
<dbReference type="EMBL" id="FOXA01000039">
    <property type="protein sequence ID" value="SFQ14163.1"/>
    <property type="molecule type" value="Genomic_DNA"/>
</dbReference>
<sequence>MSDFQETQEVARPPHFSATRKKGGAMSRLANTPDPVGRAFHGERKEPNAPQEEVVAAEAPETVEETPPAAEKPKKAPAKKKSAPRLAKKPGPKSEPEVETTDGEETPEHQIRFLKVVEDGDGKMIRRVDRPPKQRRSRSCEGHMPFKVKDKNHHAEIRGAIMSLGYTMQDFLLLALQNELYAQGIDIEVKGPVSKRSTRNYN</sequence>
<keyword evidence="3" id="KW-1185">Reference proteome</keyword>
<dbReference type="STRING" id="441119.SAMN04488047_13923"/>
<name>A0A1I5W3A4_9RHOB</name>
<accession>A0A1I5W3A4</accession>
<dbReference type="RefSeq" id="WP_143096258.1">
    <property type="nucleotide sequence ID" value="NZ_FOXA01000039.1"/>
</dbReference>
<protein>
    <submittedName>
        <fullName evidence="2">Uncharacterized protein</fullName>
    </submittedName>
</protein>
<evidence type="ECO:0000313" key="2">
    <source>
        <dbReference type="EMBL" id="SFQ14163.1"/>
    </source>
</evidence>
<evidence type="ECO:0000313" key="3">
    <source>
        <dbReference type="Proteomes" id="UP000199356"/>
    </source>
</evidence>
<feature type="compositionally biased region" description="Basic residues" evidence="1">
    <location>
        <begin position="75"/>
        <end position="91"/>
    </location>
</feature>
<feature type="region of interest" description="Disordered" evidence="1">
    <location>
        <begin position="1"/>
        <end position="111"/>
    </location>
</feature>
<feature type="compositionally biased region" description="Low complexity" evidence="1">
    <location>
        <begin position="48"/>
        <end position="69"/>
    </location>
</feature>
<dbReference type="AlphaFoldDB" id="A0A1I5W3A4"/>
<reference evidence="2 3" key="1">
    <citation type="submission" date="2016-10" db="EMBL/GenBank/DDBJ databases">
        <authorList>
            <person name="de Groot N.N."/>
        </authorList>
    </citation>
    <scope>NUCLEOTIDE SEQUENCE [LARGE SCALE GENOMIC DNA]</scope>
    <source>
        <strain evidence="2 3">DSM 19547</strain>
    </source>
</reference>
<organism evidence="2 3">
    <name type="scientific">Tranquillimonas alkanivorans</name>
    <dbReference type="NCBI Taxonomy" id="441119"/>
    <lineage>
        <taxon>Bacteria</taxon>
        <taxon>Pseudomonadati</taxon>
        <taxon>Pseudomonadota</taxon>
        <taxon>Alphaproteobacteria</taxon>
        <taxon>Rhodobacterales</taxon>
        <taxon>Roseobacteraceae</taxon>
        <taxon>Tranquillimonas</taxon>
    </lineage>
</organism>
<gene>
    <name evidence="2" type="ORF">SAMN04488047_13923</name>
</gene>
<proteinExistence type="predicted"/>
<evidence type="ECO:0000256" key="1">
    <source>
        <dbReference type="SAM" id="MobiDB-lite"/>
    </source>
</evidence>